<sequence length="75" mass="8445">MLPTFFVSFSTVPAVLLSLSRAHDAWCSLSVGRDVWRGALGCLGVDRRWFVVGSQLVPISLGQLLFVARWKWRQP</sequence>
<evidence type="ECO:0000256" key="1">
    <source>
        <dbReference type="SAM" id="SignalP"/>
    </source>
</evidence>
<accession>A0A2M4DIM7</accession>
<name>A0A2M4DIM7_ANODA</name>
<protein>
    <submittedName>
        <fullName evidence="2">Putative secreted protein</fullName>
    </submittedName>
</protein>
<keyword evidence="1" id="KW-0732">Signal</keyword>
<reference evidence="2" key="1">
    <citation type="submission" date="2018-01" db="EMBL/GenBank/DDBJ databases">
        <title>An insight into the sialome of Amazonian anophelines.</title>
        <authorList>
            <person name="Ribeiro J.M."/>
            <person name="Scarpassa V."/>
            <person name="Calvo E."/>
        </authorList>
    </citation>
    <scope>NUCLEOTIDE SEQUENCE</scope>
</reference>
<feature type="signal peptide" evidence="1">
    <location>
        <begin position="1"/>
        <end position="22"/>
    </location>
</feature>
<feature type="chain" id="PRO_5014889023" evidence="1">
    <location>
        <begin position="23"/>
        <end position="75"/>
    </location>
</feature>
<proteinExistence type="predicted"/>
<organism evidence="2">
    <name type="scientific">Anopheles darlingi</name>
    <name type="common">Mosquito</name>
    <dbReference type="NCBI Taxonomy" id="43151"/>
    <lineage>
        <taxon>Eukaryota</taxon>
        <taxon>Metazoa</taxon>
        <taxon>Ecdysozoa</taxon>
        <taxon>Arthropoda</taxon>
        <taxon>Hexapoda</taxon>
        <taxon>Insecta</taxon>
        <taxon>Pterygota</taxon>
        <taxon>Neoptera</taxon>
        <taxon>Endopterygota</taxon>
        <taxon>Diptera</taxon>
        <taxon>Nematocera</taxon>
        <taxon>Culicoidea</taxon>
        <taxon>Culicidae</taxon>
        <taxon>Anophelinae</taxon>
        <taxon>Anopheles</taxon>
    </lineage>
</organism>
<dbReference type="AlphaFoldDB" id="A0A2M4DIM7"/>
<dbReference type="EMBL" id="GGFL01013234">
    <property type="protein sequence ID" value="MBW77412.1"/>
    <property type="molecule type" value="Transcribed_RNA"/>
</dbReference>
<evidence type="ECO:0000313" key="2">
    <source>
        <dbReference type="EMBL" id="MBW77412.1"/>
    </source>
</evidence>